<organism evidence="2 3">
    <name type="scientific">Ginsengibacter hankyongi</name>
    <dbReference type="NCBI Taxonomy" id="2607284"/>
    <lineage>
        <taxon>Bacteria</taxon>
        <taxon>Pseudomonadati</taxon>
        <taxon>Bacteroidota</taxon>
        <taxon>Chitinophagia</taxon>
        <taxon>Chitinophagales</taxon>
        <taxon>Chitinophagaceae</taxon>
        <taxon>Ginsengibacter</taxon>
    </lineage>
</organism>
<sequence>MDKASNQQIIEDMYKNYAAGNMSAVLSCFDKDIIWERPGAPFIPFSGSFKGIEEVTKMFAIQATTLSIKKFVPEKICTNEDTVVVFGDDEVDVVATGKTYSTDWVQSFTLKDGKIICVRVYLDTKAIADAFLT</sequence>
<dbReference type="Pfam" id="PF12680">
    <property type="entry name" value="SnoaL_2"/>
    <property type="match status" value="1"/>
</dbReference>
<dbReference type="InterPro" id="IPR032710">
    <property type="entry name" value="NTF2-like_dom_sf"/>
</dbReference>
<dbReference type="Gene3D" id="3.10.450.50">
    <property type="match status" value="1"/>
</dbReference>
<reference evidence="2 3" key="1">
    <citation type="submission" date="2019-09" db="EMBL/GenBank/DDBJ databases">
        <title>Draft genome sequence of Ginsengibacter sp. BR5-29.</title>
        <authorList>
            <person name="Im W.-T."/>
        </authorList>
    </citation>
    <scope>NUCLEOTIDE SEQUENCE [LARGE SCALE GENOMIC DNA]</scope>
    <source>
        <strain evidence="2 3">BR5-29</strain>
    </source>
</reference>
<dbReference type="InterPro" id="IPR037401">
    <property type="entry name" value="SnoaL-like"/>
</dbReference>
<name>A0A5J5ILM6_9BACT</name>
<accession>A0A5J5ILM6</accession>
<keyword evidence="3" id="KW-1185">Reference proteome</keyword>
<dbReference type="SUPFAM" id="SSF54427">
    <property type="entry name" value="NTF2-like"/>
    <property type="match status" value="1"/>
</dbReference>
<proteinExistence type="predicted"/>
<feature type="domain" description="SnoaL-like" evidence="1">
    <location>
        <begin position="10"/>
        <end position="116"/>
    </location>
</feature>
<dbReference type="PANTHER" id="PTHR41252">
    <property type="entry name" value="BLR2505 PROTEIN"/>
    <property type="match status" value="1"/>
</dbReference>
<evidence type="ECO:0000259" key="1">
    <source>
        <dbReference type="Pfam" id="PF12680"/>
    </source>
</evidence>
<dbReference type="AlphaFoldDB" id="A0A5J5ILM6"/>
<comment type="caution">
    <text evidence="2">The sequence shown here is derived from an EMBL/GenBank/DDBJ whole genome shotgun (WGS) entry which is preliminary data.</text>
</comment>
<gene>
    <name evidence="2" type="ORF">FW778_04295</name>
</gene>
<dbReference type="PROSITE" id="PS51257">
    <property type="entry name" value="PROKAR_LIPOPROTEIN"/>
    <property type="match status" value="1"/>
</dbReference>
<evidence type="ECO:0000313" key="2">
    <source>
        <dbReference type="EMBL" id="KAA9041263.1"/>
    </source>
</evidence>
<evidence type="ECO:0000313" key="3">
    <source>
        <dbReference type="Proteomes" id="UP000326903"/>
    </source>
</evidence>
<protein>
    <submittedName>
        <fullName evidence="2">Nuclear transport factor 2 family protein</fullName>
    </submittedName>
</protein>
<dbReference type="Proteomes" id="UP000326903">
    <property type="component" value="Unassembled WGS sequence"/>
</dbReference>
<dbReference type="PANTHER" id="PTHR41252:SF1">
    <property type="entry name" value="BLR2505 PROTEIN"/>
    <property type="match status" value="1"/>
</dbReference>
<dbReference type="EMBL" id="VYQF01000001">
    <property type="protein sequence ID" value="KAA9041263.1"/>
    <property type="molecule type" value="Genomic_DNA"/>
</dbReference>
<dbReference type="RefSeq" id="WP_150413352.1">
    <property type="nucleotide sequence ID" value="NZ_VYQF01000001.1"/>
</dbReference>